<keyword evidence="4 7" id="KW-0812">Transmembrane</keyword>
<sequence length="312" mass="33952">MESNALLLPLCFFGLYMILEAADWGLCLAAPIVSRNREENKAIIGLLRPGLDGNELWFFLGLFMLSAAIPTASETPIHSGNIVLCVFVVLGALLRLAASFLQDAFSSPIVVKAFSIFSFLGLGLMGLSGSSFIMDDGSFVTVLGIFCALWMILAAFQLGCLYGAVKVVNPLGERFRAAFLVASVLTVVVYIILAILLKSNVGSSHMYGSFFWMGLVATAILFLVAFFFTRSRHVKVGLAAAYLSSFFAISIYLSAYAVKIPLLYKVEVGALKSAMAAAPGTALLVLAIVWSLGAFVWRQIRKKQEYEWRDHI</sequence>
<evidence type="ECO:0000256" key="5">
    <source>
        <dbReference type="ARBA" id="ARBA00022989"/>
    </source>
</evidence>
<feature type="transmembrane region" description="Helical" evidence="7">
    <location>
        <begin position="78"/>
        <end position="97"/>
    </location>
</feature>
<evidence type="ECO:0000256" key="6">
    <source>
        <dbReference type="ARBA" id="ARBA00023136"/>
    </source>
</evidence>
<feature type="transmembrane region" description="Helical" evidence="7">
    <location>
        <begin position="54"/>
        <end position="72"/>
    </location>
</feature>
<dbReference type="EMBL" id="AP019697">
    <property type="protein sequence ID" value="BBK24666.1"/>
    <property type="molecule type" value="Genomic_DNA"/>
</dbReference>
<keyword evidence="5 7" id="KW-1133">Transmembrane helix</keyword>
<dbReference type="Pfam" id="PF02322">
    <property type="entry name" value="Cyt_bd_oxida_II"/>
    <property type="match status" value="1"/>
</dbReference>
<dbReference type="OrthoDB" id="1634174at2"/>
<feature type="transmembrane region" description="Helical" evidence="7">
    <location>
        <begin position="6"/>
        <end position="33"/>
    </location>
</feature>
<comment type="similarity">
    <text evidence="2">Belongs to the cytochrome ubiquinol oxidase subunit 2 family.</text>
</comment>
<feature type="transmembrane region" description="Helical" evidence="7">
    <location>
        <begin position="139"/>
        <end position="165"/>
    </location>
</feature>
<dbReference type="RefSeq" id="WP_108849879.1">
    <property type="nucleotide sequence ID" value="NZ_AP019697.1"/>
</dbReference>
<keyword evidence="9" id="KW-1185">Reference proteome</keyword>
<dbReference type="InterPro" id="IPR003317">
    <property type="entry name" value="Cyt-d_oxidase_su2"/>
</dbReference>
<keyword evidence="6 7" id="KW-0472">Membrane</keyword>
<evidence type="ECO:0000256" key="7">
    <source>
        <dbReference type="SAM" id="Phobius"/>
    </source>
</evidence>
<dbReference type="Proteomes" id="UP000320585">
    <property type="component" value="Chromosome"/>
</dbReference>
<accession>A0A8D5A1M8</accession>
<feature type="transmembrane region" description="Helical" evidence="7">
    <location>
        <begin position="177"/>
        <end position="197"/>
    </location>
</feature>
<evidence type="ECO:0000256" key="3">
    <source>
        <dbReference type="ARBA" id="ARBA00022475"/>
    </source>
</evidence>
<reference evidence="9" key="1">
    <citation type="submission" date="2019-05" db="EMBL/GenBank/DDBJ databases">
        <title>Complete genome sequencing of Dialister sp. strain 5BBH33.</title>
        <authorList>
            <person name="Sakamoto M."/>
            <person name="Murakami T."/>
            <person name="Mori H."/>
        </authorList>
    </citation>
    <scope>NUCLEOTIDE SEQUENCE [LARGE SCALE GENOMIC DNA]</scope>
    <source>
        <strain evidence="9">5BBH33</strain>
    </source>
</reference>
<gene>
    <name evidence="8" type="ORF">Dia5BBH33_06010</name>
</gene>
<name>A0A8D5A1M8_9FIRM</name>
<feature type="transmembrane region" description="Helical" evidence="7">
    <location>
        <begin position="236"/>
        <end position="257"/>
    </location>
</feature>
<dbReference type="AlphaFoldDB" id="A0A8D5A1M8"/>
<evidence type="ECO:0000313" key="8">
    <source>
        <dbReference type="EMBL" id="BBK24666.1"/>
    </source>
</evidence>
<feature type="transmembrane region" description="Helical" evidence="7">
    <location>
        <begin position="209"/>
        <end position="229"/>
    </location>
</feature>
<dbReference type="KEGG" id="dho:Dia5BBH33_06010"/>
<proteinExistence type="inferred from homology"/>
<evidence type="ECO:0000256" key="2">
    <source>
        <dbReference type="ARBA" id="ARBA00007543"/>
    </source>
</evidence>
<dbReference type="GO" id="GO:0005886">
    <property type="term" value="C:plasma membrane"/>
    <property type="evidence" value="ECO:0007669"/>
    <property type="project" value="UniProtKB-SubCell"/>
</dbReference>
<comment type="subcellular location">
    <subcellularLocation>
        <location evidence="1">Cell membrane</location>
        <topology evidence="1">Multi-pass membrane protein</topology>
    </subcellularLocation>
</comment>
<evidence type="ECO:0000313" key="9">
    <source>
        <dbReference type="Proteomes" id="UP000320585"/>
    </source>
</evidence>
<evidence type="ECO:0000256" key="1">
    <source>
        <dbReference type="ARBA" id="ARBA00004651"/>
    </source>
</evidence>
<keyword evidence="3" id="KW-1003">Cell membrane</keyword>
<dbReference type="GeneID" id="92715818"/>
<evidence type="ECO:0000256" key="4">
    <source>
        <dbReference type="ARBA" id="ARBA00022692"/>
    </source>
</evidence>
<protein>
    <submittedName>
        <fullName evidence="8">Cytochrome c oxidase assembly protein</fullName>
    </submittedName>
</protein>
<organism evidence="8 9">
    <name type="scientific">Dialister hominis</name>
    <dbReference type="NCBI Taxonomy" id="2582419"/>
    <lineage>
        <taxon>Bacteria</taxon>
        <taxon>Bacillati</taxon>
        <taxon>Bacillota</taxon>
        <taxon>Negativicutes</taxon>
        <taxon>Veillonellales</taxon>
        <taxon>Veillonellaceae</taxon>
        <taxon>Dialister</taxon>
    </lineage>
</organism>
<feature type="transmembrane region" description="Helical" evidence="7">
    <location>
        <begin position="277"/>
        <end position="297"/>
    </location>
</feature>
<feature type="transmembrane region" description="Helical" evidence="7">
    <location>
        <begin position="109"/>
        <end position="133"/>
    </location>
</feature>